<comment type="similarity">
    <text evidence="1">Belongs to the iron/ascorbate-dependent oxidoreductase family.</text>
</comment>
<dbReference type="Pfam" id="PF09859">
    <property type="entry name" value="Oxygenase-NA"/>
    <property type="match status" value="1"/>
</dbReference>
<proteinExistence type="inferred from homology"/>
<protein>
    <submittedName>
        <fullName evidence="3">Proline hydroxylase</fullName>
    </submittedName>
</protein>
<dbReference type="InterPro" id="IPR005123">
    <property type="entry name" value="Oxoglu/Fe-dep_dioxygenase_dom"/>
</dbReference>
<organism evidence="3 4">
    <name type="scientific">Paraburkholderia acidisoli</name>
    <dbReference type="NCBI Taxonomy" id="2571748"/>
    <lineage>
        <taxon>Bacteria</taxon>
        <taxon>Pseudomonadati</taxon>
        <taxon>Pseudomonadota</taxon>
        <taxon>Betaproteobacteria</taxon>
        <taxon>Burkholderiales</taxon>
        <taxon>Burkholderiaceae</taxon>
        <taxon>Paraburkholderia</taxon>
    </lineage>
</organism>
<dbReference type="PROSITE" id="PS51471">
    <property type="entry name" value="FE2OG_OXY"/>
    <property type="match status" value="1"/>
</dbReference>
<keyword evidence="1" id="KW-0408">Iron</keyword>
<sequence length="250" mass="27783">MNTATDISTTTADPARAERRASRSFDWSAIEASLDARGNAVLPQVLSAAQCGQIAALYSRDDCFRSRIVMARHNFGRGEYKYFAYPLPPLLHKLRHALYPYLAPIANRWNAQMGLDVRYPLELAAFLDECHRAGQTRPTPLILEYGAGDYNCLHQDLYGEHVFPLQMAILLSQPGRDFEGGEFVMTETASSGQHAEVIALEQGDAVLFTVNQRPAAGKRGGTRKVVMRHGVSQIRSGKRHTLGLIFHDAR</sequence>
<keyword evidence="4" id="KW-1185">Reference proteome</keyword>
<evidence type="ECO:0000259" key="2">
    <source>
        <dbReference type="PROSITE" id="PS51471"/>
    </source>
</evidence>
<keyword evidence="1" id="KW-0560">Oxidoreductase</keyword>
<dbReference type="GO" id="GO:0046872">
    <property type="term" value="F:metal ion binding"/>
    <property type="evidence" value="ECO:0007669"/>
    <property type="project" value="UniProtKB-KW"/>
</dbReference>
<dbReference type="GO" id="GO:0016491">
    <property type="term" value="F:oxidoreductase activity"/>
    <property type="evidence" value="ECO:0007669"/>
    <property type="project" value="UniProtKB-KW"/>
</dbReference>
<dbReference type="RefSeq" id="WP_158954990.1">
    <property type="nucleotide sequence ID" value="NZ_CP046915.1"/>
</dbReference>
<evidence type="ECO:0000256" key="1">
    <source>
        <dbReference type="RuleBase" id="RU003682"/>
    </source>
</evidence>
<dbReference type="AlphaFoldDB" id="A0A7Z2JIA9"/>
<dbReference type="KEGG" id="pacs:FAZ98_24740"/>
<dbReference type="InterPro" id="IPR018655">
    <property type="entry name" value="DUF2086"/>
</dbReference>
<accession>A0A7Z2JIA9</accession>
<feature type="domain" description="Fe2OG dioxygenase" evidence="2">
    <location>
        <begin position="136"/>
        <end position="249"/>
    </location>
</feature>
<evidence type="ECO:0000313" key="4">
    <source>
        <dbReference type="Proteomes" id="UP000433577"/>
    </source>
</evidence>
<reference evidence="3 4" key="1">
    <citation type="submission" date="2019-12" db="EMBL/GenBank/DDBJ databases">
        <title>Paraburkholderia acidiphila 7Q-K02 sp. nov and Paraburkholderia acidisoli DHF22 sp. nov., two strains isolated from forest soil.</title>
        <authorList>
            <person name="Gao Z."/>
            <person name="Qiu L."/>
        </authorList>
    </citation>
    <scope>NUCLEOTIDE SEQUENCE [LARGE SCALE GENOMIC DNA]</scope>
    <source>
        <strain evidence="3 4">DHF22</strain>
    </source>
</reference>
<dbReference type="Proteomes" id="UP000433577">
    <property type="component" value="Chromosome 3"/>
</dbReference>
<keyword evidence="1" id="KW-0479">Metal-binding</keyword>
<gene>
    <name evidence="3" type="ORF">FAZ98_24740</name>
</gene>
<dbReference type="EMBL" id="CP046915">
    <property type="protein sequence ID" value="QGZ65003.1"/>
    <property type="molecule type" value="Genomic_DNA"/>
</dbReference>
<name>A0A7Z2JIA9_9BURK</name>
<dbReference type="OrthoDB" id="9781972at2"/>
<dbReference type="Gene3D" id="2.60.120.620">
    <property type="entry name" value="q2cbj1_9rhob like domain"/>
    <property type="match status" value="1"/>
</dbReference>
<evidence type="ECO:0000313" key="3">
    <source>
        <dbReference type="EMBL" id="QGZ65003.1"/>
    </source>
</evidence>